<name>A0ABM1MLA5_NICVS</name>
<dbReference type="PRINTS" id="PR01000">
    <property type="entry name" value="SREBPS2PTASE"/>
</dbReference>
<dbReference type="Proteomes" id="UP000695000">
    <property type="component" value="Unplaced"/>
</dbReference>
<dbReference type="GO" id="GO:0008233">
    <property type="term" value="F:peptidase activity"/>
    <property type="evidence" value="ECO:0007669"/>
    <property type="project" value="UniProtKB-KW"/>
</dbReference>
<feature type="transmembrane region" description="Helical" evidence="10">
    <location>
        <begin position="124"/>
        <end position="141"/>
    </location>
</feature>
<dbReference type="InterPro" id="IPR001193">
    <property type="entry name" value="MBTPS2"/>
</dbReference>
<dbReference type="GeneID" id="108561796"/>
<feature type="transmembrane region" description="Helical" evidence="10">
    <location>
        <begin position="6"/>
        <end position="24"/>
    </location>
</feature>
<evidence type="ECO:0000256" key="5">
    <source>
        <dbReference type="ARBA" id="ARBA00022692"/>
    </source>
</evidence>
<comment type="catalytic activity">
    <reaction evidence="1">
        <text>Cleaves several transcription factors that are type-2 transmembrane proteins within membrane-spanning domains. Known substrates include sterol regulatory element-binding protein (SREBP) -1, SREBP-2 and forms of the transcriptional activator ATF6. SREBP-2 is cleaved at the site 477-DRSRILL-|-CVLTFLCLSFNPLTSLLQWGGA-505. The residues Asn-Pro, 11 residues distal to the site of cleavage in the membrane-spanning domain, are important for cleavage by S2P endopeptidase. Replacement of either of these residues does not prevent cleavage, but there is no cleavage if both of these residues are replaced.</text>
        <dbReference type="EC" id="3.4.24.85"/>
    </reaction>
</comment>
<feature type="transmembrane region" description="Helical" evidence="10">
    <location>
        <begin position="414"/>
        <end position="432"/>
    </location>
</feature>
<keyword evidence="12" id="KW-1185">Reference proteome</keyword>
<dbReference type="EC" id="3.4.24.85" evidence="3"/>
<feature type="transmembrane region" description="Helical" evidence="10">
    <location>
        <begin position="191"/>
        <end position="209"/>
    </location>
</feature>
<evidence type="ECO:0000256" key="3">
    <source>
        <dbReference type="ARBA" id="ARBA00012347"/>
    </source>
</evidence>
<comment type="subcellular location">
    <subcellularLocation>
        <location evidence="2">Endomembrane system</location>
        <topology evidence="2">Multi-pass membrane protein</topology>
    </subcellularLocation>
</comment>
<dbReference type="InterPro" id="IPR008915">
    <property type="entry name" value="Peptidase_M50"/>
</dbReference>
<feature type="transmembrane region" description="Helical" evidence="10">
    <location>
        <begin position="453"/>
        <end position="474"/>
    </location>
</feature>
<keyword evidence="6 10" id="KW-1133">Transmembrane helix</keyword>
<evidence type="ECO:0000256" key="6">
    <source>
        <dbReference type="ARBA" id="ARBA00022989"/>
    </source>
</evidence>
<organism evidence="12 13">
    <name type="scientific">Nicrophorus vespilloides</name>
    <name type="common">Boreal carrion beetle</name>
    <dbReference type="NCBI Taxonomy" id="110193"/>
    <lineage>
        <taxon>Eukaryota</taxon>
        <taxon>Metazoa</taxon>
        <taxon>Ecdysozoa</taxon>
        <taxon>Arthropoda</taxon>
        <taxon>Hexapoda</taxon>
        <taxon>Insecta</taxon>
        <taxon>Pterygota</taxon>
        <taxon>Neoptera</taxon>
        <taxon>Endopterygota</taxon>
        <taxon>Coleoptera</taxon>
        <taxon>Polyphaga</taxon>
        <taxon>Staphyliniformia</taxon>
        <taxon>Silphidae</taxon>
        <taxon>Nicrophorinae</taxon>
        <taxon>Nicrophorus</taxon>
    </lineage>
</organism>
<evidence type="ECO:0000256" key="8">
    <source>
        <dbReference type="ARBA" id="ARBA00032658"/>
    </source>
</evidence>
<dbReference type="Pfam" id="PF02163">
    <property type="entry name" value="Peptidase_M50"/>
    <property type="match status" value="1"/>
</dbReference>
<evidence type="ECO:0000256" key="4">
    <source>
        <dbReference type="ARBA" id="ARBA00014400"/>
    </source>
</evidence>
<protein>
    <recommendedName>
        <fullName evidence="4">Membrane-bound transcription factor site-2 protease</fullName>
        <ecNumber evidence="3">3.4.24.85</ecNumber>
    </recommendedName>
    <alternativeName>
        <fullName evidence="8">Endopeptidase S2P</fullName>
    </alternativeName>
</protein>
<gene>
    <name evidence="13" type="primary">LOC108561796</name>
</gene>
<keyword evidence="13" id="KW-0378">Hydrolase</keyword>
<feature type="transmembrane region" description="Helical" evidence="10">
    <location>
        <begin position="72"/>
        <end position="95"/>
    </location>
</feature>
<evidence type="ECO:0000256" key="1">
    <source>
        <dbReference type="ARBA" id="ARBA00001350"/>
    </source>
</evidence>
<evidence type="ECO:0000256" key="9">
    <source>
        <dbReference type="ARBA" id="ARBA00045828"/>
    </source>
</evidence>
<dbReference type="RefSeq" id="XP_017775355.1">
    <property type="nucleotide sequence ID" value="XM_017919866.1"/>
</dbReference>
<proteinExistence type="predicted"/>
<evidence type="ECO:0000256" key="10">
    <source>
        <dbReference type="SAM" id="Phobius"/>
    </source>
</evidence>
<reference evidence="13" key="1">
    <citation type="submission" date="2025-08" db="UniProtKB">
        <authorList>
            <consortium name="RefSeq"/>
        </authorList>
    </citation>
    <scope>IDENTIFICATION</scope>
    <source>
        <tissue evidence="13">Whole Larva</tissue>
    </source>
</reference>
<feature type="domain" description="Peptidase M50" evidence="11">
    <location>
        <begin position="127"/>
        <end position="463"/>
    </location>
</feature>
<evidence type="ECO:0000256" key="7">
    <source>
        <dbReference type="ARBA" id="ARBA00023136"/>
    </source>
</evidence>
<dbReference type="PANTHER" id="PTHR13325:SF3">
    <property type="entry name" value="MEMBRANE-BOUND TRANSCRIPTION FACTOR SITE-2 PROTEASE"/>
    <property type="match status" value="1"/>
</dbReference>
<keyword evidence="5 10" id="KW-0812">Transmembrane</keyword>
<feature type="transmembrane region" description="Helical" evidence="10">
    <location>
        <begin position="153"/>
        <end position="171"/>
    </location>
</feature>
<evidence type="ECO:0000313" key="12">
    <source>
        <dbReference type="Proteomes" id="UP000695000"/>
    </source>
</evidence>
<dbReference type="PANTHER" id="PTHR13325">
    <property type="entry name" value="PROTEASE M50 MEMBRANE-BOUND TRANSCRIPTION FACTOR SITE 2 PROTEASE"/>
    <property type="match status" value="1"/>
</dbReference>
<sequence length="478" mass="54486">MDITIILILTTGFYAILMFFDMFFKSCMHYPYIQYLKGTGLQIKFFQIQWTTTIFNRFFLRCGYQTRFLNNWFLLGLYITLTLLPLSVLLLLFGIGQSLFLSNNDENLIIEPIIPGVNTPSSELGYYSLSLIICTIVHEFGHALAAVIEDVHIINVGFNLFFVLPVAYVNLSSDNLNSLNVWKRLKILTAGIWHNLVLIAVAYLIYSILPFCYSAAFRIDEGVKVTYLSENSPLLGGKGFELDDIITRINNCQVKNEYDFKMCLIQARNEKIGYCVETDMVHNLDESVQLRQTNTAFDCCPHGKEDGICFEYIEKTDGVMEIPPHACLPARIIIETSQHHCKNSVECPDELHCLKPLLENNTSLFKISRVGKAPVIYIGHPSDIFLTVKISSYIPKYSLSKHLHPDVMLKFLEYLIVISFGLALINVIPCLFMDGQHIIHCLAQMFTKDSKPIAMAITLLFTILLMIHCIHSIYLNLK</sequence>
<evidence type="ECO:0000256" key="2">
    <source>
        <dbReference type="ARBA" id="ARBA00004127"/>
    </source>
</evidence>
<accession>A0ABM1MLA5</accession>
<keyword evidence="7 10" id="KW-0472">Membrane</keyword>
<comment type="function">
    <text evidence="9">Zinc metalloprotease that mediates intramembrane proteolysis of proteins such as ATF6, ATF6B, SREBF1/SREBP1 and SREBF2/SREBP2. Catalyzes the second step in the proteolytic activation of the sterol regulatory element-binding proteins (SREBPs) SREBF1/SREBP1 and SREBF2/SREBP2: cleaves SREBPs within the first transmembrane segment, thereby releasing the N-terminal segment with a portion of the transmembrane segment attached. Mature N-terminal SREBP fragments shuttle to the nucleus and activate gene transcription. Also mediates the second step in the proteolytic activation of the cyclic AMP-dependent transcription factor ATF-6 (ATF6 and ATF6B). Involved in intramembrane proteolysis during bone formation. In astrocytes and osteoblasts, upon DNA damage and ER stress, mediates the second step of the regulated intramembrane proteolytic activation of the transcription factor CREB3L1, leading to the inhibition of cell-cycle progression.</text>
</comment>
<evidence type="ECO:0000313" key="13">
    <source>
        <dbReference type="RefSeq" id="XP_017775355.1"/>
    </source>
</evidence>
<evidence type="ECO:0000259" key="11">
    <source>
        <dbReference type="Pfam" id="PF02163"/>
    </source>
</evidence>
<dbReference type="GO" id="GO:0006508">
    <property type="term" value="P:proteolysis"/>
    <property type="evidence" value="ECO:0007669"/>
    <property type="project" value="UniProtKB-KW"/>
</dbReference>
<keyword evidence="13" id="KW-0645">Protease</keyword>